<dbReference type="OrthoDB" id="1121317at2"/>
<accession>A0A0G3BP87</accession>
<keyword evidence="2" id="KW-1185">Reference proteome</keyword>
<evidence type="ECO:0000313" key="1">
    <source>
        <dbReference type="EMBL" id="AKJ28365.1"/>
    </source>
</evidence>
<dbReference type="Proteomes" id="UP000035352">
    <property type="component" value="Chromosome"/>
</dbReference>
<dbReference type="RefSeq" id="WP_047194234.1">
    <property type="nucleotide sequence ID" value="NZ_CP011371.1"/>
</dbReference>
<proteinExistence type="predicted"/>
<protein>
    <submittedName>
        <fullName evidence="1">Uncharacterized protein</fullName>
    </submittedName>
</protein>
<dbReference type="KEGG" id="pbh:AAW51_1674"/>
<gene>
    <name evidence="1" type="ORF">AAW51_1674</name>
</gene>
<sequence length="74" mass="8709">MDIRVQCAPGEHGEDDPQVVWFGQRELPVLAVLDRWYGREHRWWKVDTADGQYVLRREDATGVWELAAVTRTDR</sequence>
<reference evidence="1 2" key="1">
    <citation type="submission" date="2015-05" db="EMBL/GenBank/DDBJ databases">
        <authorList>
            <person name="Tang B."/>
            <person name="Yu Y."/>
        </authorList>
    </citation>
    <scope>NUCLEOTIDE SEQUENCE [LARGE SCALE GENOMIC DNA]</scope>
    <source>
        <strain evidence="1 2">DSM 7029</strain>
    </source>
</reference>
<evidence type="ECO:0000313" key="2">
    <source>
        <dbReference type="Proteomes" id="UP000035352"/>
    </source>
</evidence>
<dbReference type="AlphaFoldDB" id="A0A0G3BP87"/>
<organism evidence="1 2">
    <name type="scientific">Caldimonas brevitalea</name>
    <dbReference type="NCBI Taxonomy" id="413882"/>
    <lineage>
        <taxon>Bacteria</taxon>
        <taxon>Pseudomonadati</taxon>
        <taxon>Pseudomonadota</taxon>
        <taxon>Betaproteobacteria</taxon>
        <taxon>Burkholderiales</taxon>
        <taxon>Sphaerotilaceae</taxon>
        <taxon>Caldimonas</taxon>
    </lineage>
</organism>
<dbReference type="STRING" id="413882.AAW51_1674"/>
<dbReference type="EMBL" id="CP011371">
    <property type="protein sequence ID" value="AKJ28365.1"/>
    <property type="molecule type" value="Genomic_DNA"/>
</dbReference>
<name>A0A0G3BP87_9BURK</name>